<evidence type="ECO:0000256" key="6">
    <source>
        <dbReference type="ARBA" id="ARBA00023242"/>
    </source>
</evidence>
<evidence type="ECO:0000259" key="9">
    <source>
        <dbReference type="PROSITE" id="PS50157"/>
    </source>
</evidence>
<keyword evidence="4 7" id="KW-0863">Zinc-finger</keyword>
<comment type="subcellular location">
    <subcellularLocation>
        <location evidence="1">Nucleus</location>
    </subcellularLocation>
</comment>
<dbReference type="InterPro" id="IPR050888">
    <property type="entry name" value="ZnF_C2H2-type_TF"/>
</dbReference>
<dbReference type="PROSITE" id="PS00028">
    <property type="entry name" value="ZINC_FINGER_C2H2_1"/>
    <property type="match status" value="4"/>
</dbReference>
<evidence type="ECO:0000256" key="7">
    <source>
        <dbReference type="PROSITE-ProRule" id="PRU00042"/>
    </source>
</evidence>
<keyword evidence="5" id="KW-0862">Zinc</keyword>
<gene>
    <name evidence="10" type="ORF">Q9L58_001340</name>
</gene>
<feature type="region of interest" description="Disordered" evidence="8">
    <location>
        <begin position="181"/>
        <end position="201"/>
    </location>
</feature>
<evidence type="ECO:0000256" key="3">
    <source>
        <dbReference type="ARBA" id="ARBA00022737"/>
    </source>
</evidence>
<evidence type="ECO:0000256" key="4">
    <source>
        <dbReference type="ARBA" id="ARBA00022771"/>
    </source>
</evidence>
<dbReference type="InterPro" id="IPR013087">
    <property type="entry name" value="Znf_C2H2_type"/>
</dbReference>
<dbReference type="Proteomes" id="UP001447188">
    <property type="component" value="Unassembled WGS sequence"/>
</dbReference>
<keyword evidence="2" id="KW-0479">Metal-binding</keyword>
<dbReference type="PROSITE" id="PS50157">
    <property type="entry name" value="ZINC_FINGER_C2H2_2"/>
    <property type="match status" value="3"/>
</dbReference>
<dbReference type="PANTHER" id="PTHR24406">
    <property type="entry name" value="TRANSCRIPTIONAL REPRESSOR CTCFL-RELATED"/>
    <property type="match status" value="1"/>
</dbReference>
<dbReference type="InterPro" id="IPR022755">
    <property type="entry name" value="Znf_C2H2_jaz"/>
</dbReference>
<dbReference type="SMART" id="SM00355">
    <property type="entry name" value="ZnF_C2H2"/>
    <property type="match status" value="4"/>
</dbReference>
<evidence type="ECO:0000313" key="10">
    <source>
        <dbReference type="EMBL" id="KAL0639514.1"/>
    </source>
</evidence>
<dbReference type="EMBL" id="JBBBZM010000010">
    <property type="protein sequence ID" value="KAL0639514.1"/>
    <property type="molecule type" value="Genomic_DNA"/>
</dbReference>
<evidence type="ECO:0000256" key="2">
    <source>
        <dbReference type="ARBA" id="ARBA00022723"/>
    </source>
</evidence>
<protein>
    <recommendedName>
        <fullName evidence="9">C2H2-type domain-containing protein</fullName>
    </recommendedName>
</protein>
<organism evidence="10 11">
    <name type="scientific">Discina gigas</name>
    <dbReference type="NCBI Taxonomy" id="1032678"/>
    <lineage>
        <taxon>Eukaryota</taxon>
        <taxon>Fungi</taxon>
        <taxon>Dikarya</taxon>
        <taxon>Ascomycota</taxon>
        <taxon>Pezizomycotina</taxon>
        <taxon>Pezizomycetes</taxon>
        <taxon>Pezizales</taxon>
        <taxon>Discinaceae</taxon>
        <taxon>Discina</taxon>
    </lineage>
</organism>
<name>A0ABR3GUA3_9PEZI</name>
<dbReference type="Pfam" id="PF12171">
    <property type="entry name" value="zf-C2H2_jaz"/>
    <property type="match status" value="1"/>
</dbReference>
<evidence type="ECO:0000256" key="1">
    <source>
        <dbReference type="ARBA" id="ARBA00004123"/>
    </source>
</evidence>
<comment type="caution">
    <text evidence="10">The sequence shown here is derived from an EMBL/GenBank/DDBJ whole genome shotgun (WGS) entry which is preliminary data.</text>
</comment>
<dbReference type="SUPFAM" id="SSF57667">
    <property type="entry name" value="beta-beta-alpha zinc fingers"/>
    <property type="match status" value="2"/>
</dbReference>
<feature type="domain" description="C2H2-type" evidence="9">
    <location>
        <begin position="46"/>
        <end position="75"/>
    </location>
</feature>
<dbReference type="Pfam" id="PF13912">
    <property type="entry name" value="zf-C2H2_6"/>
    <property type="match status" value="1"/>
</dbReference>
<reference evidence="10 11" key="1">
    <citation type="submission" date="2024-02" db="EMBL/GenBank/DDBJ databases">
        <title>Discinaceae phylogenomics.</title>
        <authorList>
            <person name="Dirks A.C."/>
            <person name="James T.Y."/>
        </authorList>
    </citation>
    <scope>NUCLEOTIDE SEQUENCE [LARGE SCALE GENOMIC DNA]</scope>
    <source>
        <strain evidence="10 11">ACD0624</strain>
    </source>
</reference>
<feature type="domain" description="C2H2-type" evidence="9">
    <location>
        <begin position="17"/>
        <end position="41"/>
    </location>
</feature>
<accession>A0ABR3GUA3</accession>
<proteinExistence type="predicted"/>
<dbReference type="Pfam" id="PF12874">
    <property type="entry name" value="zf-met"/>
    <property type="match status" value="1"/>
</dbReference>
<dbReference type="Gene3D" id="3.30.160.60">
    <property type="entry name" value="Classic Zinc Finger"/>
    <property type="match status" value="3"/>
</dbReference>
<sequence length="306" mass="33514">MALEQHLANSPVHQPTYTCDDCDRDFINEDALDQHLNSSVHVVTQFHCCECDQDFNSEVALEQHLRDKPHKPQQAARAEFFCGRCEKEFGDGRALRQHLNSVIHHPLIDNVKCISHSECSKRFMSPSAMLHHLESGACSSGMTRRKIDRAILQADTENLLISGVHSGGMVTDASITNSSSSTCSSSSSSSSPGILTPSSSSLSTNNNNIVSILAGKSCPLCSRRFQSAQALWAHMCSPAHSPKIYHCPLPFMEPDGRTGNFSTFSGLTQHLESGACNGGKETFRKAMRLVNQKLRELGLADMRLIG</sequence>
<feature type="domain" description="C2H2-type" evidence="9">
    <location>
        <begin position="80"/>
        <end position="104"/>
    </location>
</feature>
<dbReference type="InterPro" id="IPR036236">
    <property type="entry name" value="Znf_C2H2_sf"/>
</dbReference>
<keyword evidence="11" id="KW-1185">Reference proteome</keyword>
<evidence type="ECO:0000256" key="8">
    <source>
        <dbReference type="SAM" id="MobiDB-lite"/>
    </source>
</evidence>
<keyword evidence="3" id="KW-0677">Repeat</keyword>
<evidence type="ECO:0000256" key="5">
    <source>
        <dbReference type="ARBA" id="ARBA00022833"/>
    </source>
</evidence>
<evidence type="ECO:0000313" key="11">
    <source>
        <dbReference type="Proteomes" id="UP001447188"/>
    </source>
</evidence>
<keyword evidence="6" id="KW-0539">Nucleus</keyword>